<name>A0A6J5L0E7_9CAUD</name>
<dbReference type="InterPro" id="IPR050336">
    <property type="entry name" value="Chromosome_partition/occlusion"/>
</dbReference>
<dbReference type="GO" id="GO:0007059">
    <property type="term" value="P:chromosome segregation"/>
    <property type="evidence" value="ECO:0007669"/>
    <property type="project" value="TreeGrafter"/>
</dbReference>
<dbReference type="PANTHER" id="PTHR33375:SF1">
    <property type="entry name" value="CHROMOSOME-PARTITIONING PROTEIN PARB-RELATED"/>
    <property type="match status" value="1"/>
</dbReference>
<dbReference type="Pfam" id="PF02195">
    <property type="entry name" value="ParB_N"/>
    <property type="match status" value="1"/>
</dbReference>
<evidence type="ECO:0000313" key="2">
    <source>
        <dbReference type="EMBL" id="CAB4127005.1"/>
    </source>
</evidence>
<dbReference type="InterPro" id="IPR003115">
    <property type="entry name" value="ParB_N"/>
</dbReference>
<feature type="domain" description="ParB-like N-terminal" evidence="1">
    <location>
        <begin position="8"/>
        <end position="93"/>
    </location>
</feature>
<dbReference type="SUPFAM" id="SSF110849">
    <property type="entry name" value="ParB/Sulfiredoxin"/>
    <property type="match status" value="1"/>
</dbReference>
<sequence>MTRPIEIRYYKVDDLSPYGNNSRTHSEGQIDQLVASIKEFGFTNPILIDEGAVIIAGHGRLEAAKQMGMSEVPTIMLADLTDEQKQAYIIADNKLALNAGWDESLLRIELEGLKSVGFDVSLAGFSSEELRDLLGVGSGESDELEYSKKIDTPTYTPKGDKPEFASMVDTSKFEMMAHKIRESKVSDEEKEFLLNAARRHIVFDYHQIAEYYCHASIEMQELMEESALVIIDFEKAIENGYVVMSKQLEGIYFDAHEGDDNDEA</sequence>
<reference evidence="2" key="1">
    <citation type="submission" date="2020-04" db="EMBL/GenBank/DDBJ databases">
        <authorList>
            <person name="Chiriac C."/>
            <person name="Salcher M."/>
            <person name="Ghai R."/>
            <person name="Kavagutti S V."/>
        </authorList>
    </citation>
    <scope>NUCLEOTIDE SEQUENCE</scope>
</reference>
<gene>
    <name evidence="2" type="ORF">UFOVP79_42</name>
</gene>
<accession>A0A6J5L0E7</accession>
<dbReference type="InterPro" id="IPR036086">
    <property type="entry name" value="ParB/Sulfiredoxin_sf"/>
</dbReference>
<evidence type="ECO:0000259" key="1">
    <source>
        <dbReference type="SMART" id="SM00470"/>
    </source>
</evidence>
<proteinExistence type="predicted"/>
<protein>
    <submittedName>
        <fullName evidence="2">ParB/Sulfiredoxin</fullName>
    </submittedName>
</protein>
<dbReference type="PANTHER" id="PTHR33375">
    <property type="entry name" value="CHROMOSOME-PARTITIONING PROTEIN PARB-RELATED"/>
    <property type="match status" value="1"/>
</dbReference>
<dbReference type="GO" id="GO:0045881">
    <property type="term" value="P:positive regulation of sporulation resulting in formation of a cellular spore"/>
    <property type="evidence" value="ECO:0007669"/>
    <property type="project" value="TreeGrafter"/>
</dbReference>
<organism evidence="2">
    <name type="scientific">uncultured Caudovirales phage</name>
    <dbReference type="NCBI Taxonomy" id="2100421"/>
    <lineage>
        <taxon>Viruses</taxon>
        <taxon>Duplodnaviria</taxon>
        <taxon>Heunggongvirae</taxon>
        <taxon>Uroviricota</taxon>
        <taxon>Caudoviricetes</taxon>
        <taxon>Peduoviridae</taxon>
        <taxon>Maltschvirus</taxon>
        <taxon>Maltschvirus maltsch</taxon>
    </lineage>
</organism>
<dbReference type="CDD" id="cd16403">
    <property type="entry name" value="ParB_N_like_MT"/>
    <property type="match status" value="1"/>
</dbReference>
<dbReference type="SMART" id="SM00470">
    <property type="entry name" value="ParB"/>
    <property type="match status" value="1"/>
</dbReference>
<dbReference type="EMBL" id="LR796207">
    <property type="protein sequence ID" value="CAB4127005.1"/>
    <property type="molecule type" value="Genomic_DNA"/>
</dbReference>
<dbReference type="Gene3D" id="3.90.1530.10">
    <property type="entry name" value="Conserved hypothetical protein from pyrococcus furiosus pfu- 392566-001, ParB domain"/>
    <property type="match status" value="1"/>
</dbReference>